<feature type="non-terminal residue" evidence="2">
    <location>
        <position position="1"/>
    </location>
</feature>
<dbReference type="InterPro" id="IPR013783">
    <property type="entry name" value="Ig-like_fold"/>
</dbReference>
<dbReference type="Pfam" id="PF07686">
    <property type="entry name" value="V-set"/>
    <property type="match status" value="1"/>
</dbReference>
<comment type="caution">
    <text evidence="2">The sequence shown here is derived from an EMBL/GenBank/DDBJ whole genome shotgun (WGS) entry which is preliminary data.</text>
</comment>
<dbReference type="InterPro" id="IPR013106">
    <property type="entry name" value="Ig_V-set"/>
</dbReference>
<gene>
    <name evidence="2" type="ORF">MONAX_5E047024</name>
</gene>
<proteinExistence type="predicted"/>
<name>A0A5E4C9H8_MARMO</name>
<reference evidence="2" key="1">
    <citation type="submission" date="2019-04" db="EMBL/GenBank/DDBJ databases">
        <authorList>
            <person name="Alioto T."/>
            <person name="Alioto T."/>
        </authorList>
    </citation>
    <scope>NUCLEOTIDE SEQUENCE [LARGE SCALE GENOMIC DNA]</scope>
</reference>
<protein>
    <recommendedName>
        <fullName evidence="1">Immunoglobulin V-set domain-containing protein</fullName>
    </recommendedName>
</protein>
<evidence type="ECO:0000313" key="2">
    <source>
        <dbReference type="EMBL" id="VTJ78503.1"/>
    </source>
</evidence>
<evidence type="ECO:0000313" key="3">
    <source>
        <dbReference type="Proteomes" id="UP000335636"/>
    </source>
</evidence>
<dbReference type="PANTHER" id="PTHR23267">
    <property type="entry name" value="IMMUNOGLOBULIN LIGHT CHAIN"/>
    <property type="match status" value="1"/>
</dbReference>
<feature type="domain" description="Immunoglobulin V-set" evidence="1">
    <location>
        <begin position="4"/>
        <end position="71"/>
    </location>
</feature>
<keyword evidence="3" id="KW-1185">Reference proteome</keyword>
<dbReference type="InterPro" id="IPR050150">
    <property type="entry name" value="IgV_Light_Chain"/>
</dbReference>
<dbReference type="EMBL" id="CABDUW010001084">
    <property type="protein sequence ID" value="VTJ78503.1"/>
    <property type="molecule type" value="Genomic_DNA"/>
</dbReference>
<sequence>SSQSLLHNDGNTDMNWVMHKPGQAPQGLLYRVSNQFSGVPDRFSGIGTGTDFTLRISRVEAEDAGVHYCLQ</sequence>
<dbReference type="Proteomes" id="UP000335636">
    <property type="component" value="Unassembled WGS sequence"/>
</dbReference>
<feature type="non-terminal residue" evidence="2">
    <location>
        <position position="71"/>
    </location>
</feature>
<dbReference type="SMART" id="SM00406">
    <property type="entry name" value="IGv"/>
    <property type="match status" value="1"/>
</dbReference>
<dbReference type="SUPFAM" id="SSF48726">
    <property type="entry name" value="Immunoglobulin"/>
    <property type="match status" value="1"/>
</dbReference>
<organism evidence="2 3">
    <name type="scientific">Marmota monax</name>
    <name type="common">Woodchuck</name>
    <dbReference type="NCBI Taxonomy" id="9995"/>
    <lineage>
        <taxon>Eukaryota</taxon>
        <taxon>Metazoa</taxon>
        <taxon>Chordata</taxon>
        <taxon>Craniata</taxon>
        <taxon>Vertebrata</taxon>
        <taxon>Euteleostomi</taxon>
        <taxon>Mammalia</taxon>
        <taxon>Eutheria</taxon>
        <taxon>Euarchontoglires</taxon>
        <taxon>Glires</taxon>
        <taxon>Rodentia</taxon>
        <taxon>Sciuromorpha</taxon>
        <taxon>Sciuridae</taxon>
        <taxon>Xerinae</taxon>
        <taxon>Marmotini</taxon>
        <taxon>Marmota</taxon>
    </lineage>
</organism>
<dbReference type="Gene3D" id="2.60.40.10">
    <property type="entry name" value="Immunoglobulins"/>
    <property type="match status" value="1"/>
</dbReference>
<evidence type="ECO:0000259" key="1">
    <source>
        <dbReference type="SMART" id="SM00406"/>
    </source>
</evidence>
<accession>A0A5E4C9H8</accession>
<dbReference type="AlphaFoldDB" id="A0A5E4C9H8"/>
<dbReference type="InterPro" id="IPR036179">
    <property type="entry name" value="Ig-like_dom_sf"/>
</dbReference>